<name>A0A7S0QRD4_9CRYP</name>
<feature type="compositionally biased region" description="Low complexity" evidence="1">
    <location>
        <begin position="124"/>
        <end position="135"/>
    </location>
</feature>
<dbReference type="AlphaFoldDB" id="A0A7S0QRD4"/>
<organism evidence="2">
    <name type="scientific">Cryptomonas curvata</name>
    <dbReference type="NCBI Taxonomy" id="233186"/>
    <lineage>
        <taxon>Eukaryota</taxon>
        <taxon>Cryptophyceae</taxon>
        <taxon>Cryptomonadales</taxon>
        <taxon>Cryptomonadaceae</taxon>
        <taxon>Cryptomonas</taxon>
    </lineage>
</organism>
<feature type="region of interest" description="Disordered" evidence="1">
    <location>
        <begin position="222"/>
        <end position="257"/>
    </location>
</feature>
<dbReference type="EMBL" id="HBEZ01040400">
    <property type="protein sequence ID" value="CAD8644511.1"/>
    <property type="molecule type" value="Transcribed_RNA"/>
</dbReference>
<feature type="compositionally biased region" description="Polar residues" evidence="1">
    <location>
        <begin position="181"/>
        <end position="190"/>
    </location>
</feature>
<proteinExistence type="predicted"/>
<protein>
    <submittedName>
        <fullName evidence="2">Uncharacterized protein</fullName>
    </submittedName>
</protein>
<gene>
    <name evidence="2" type="ORF">CCUR1050_LOCUS22196</name>
</gene>
<evidence type="ECO:0000256" key="1">
    <source>
        <dbReference type="SAM" id="MobiDB-lite"/>
    </source>
</evidence>
<reference evidence="2" key="1">
    <citation type="submission" date="2021-01" db="EMBL/GenBank/DDBJ databases">
        <authorList>
            <person name="Corre E."/>
            <person name="Pelletier E."/>
            <person name="Niang G."/>
            <person name="Scheremetjew M."/>
            <person name="Finn R."/>
            <person name="Kale V."/>
            <person name="Holt S."/>
            <person name="Cochrane G."/>
            <person name="Meng A."/>
            <person name="Brown T."/>
            <person name="Cohen L."/>
        </authorList>
    </citation>
    <scope>NUCLEOTIDE SEQUENCE</scope>
    <source>
        <strain evidence="2">CCAP979/52</strain>
    </source>
</reference>
<evidence type="ECO:0000313" key="2">
    <source>
        <dbReference type="EMBL" id="CAD8644511.1"/>
    </source>
</evidence>
<sequence length="257" mass="26418">MIRARARIQGVTIIFLEFLHQYAQFCGKDDKDKDMEPFLDSSELMISQGLAHAQPSAVDPSRQAMLIHHSQGAGGGVGSSGGLASHMLLQGGGSDAYNGSAGRTQQLPGLALSLDSMKPQVKRAAIGSAPSSGPPKKAPRLDIPEQGLHPGIQSSSVSIGGNLLASEGSPESLAAALSAHNDASSPSSGMQMCPLEPPSVATNLLADGFLTTPQSSLYSIPISPLGNWEKWPDSKSPGSAVSAAKATGPNAFPTPKD</sequence>
<feature type="region of interest" description="Disordered" evidence="1">
    <location>
        <begin position="121"/>
        <end position="195"/>
    </location>
</feature>
<accession>A0A7S0QRD4</accession>